<dbReference type="InterPro" id="IPR001165">
    <property type="entry name" value="T4-type_lysozyme"/>
</dbReference>
<reference evidence="9 10" key="1">
    <citation type="submission" date="2019-12" db="EMBL/GenBank/DDBJ databases">
        <title>Genomic-based taxomic classification of the family Erythrobacteraceae.</title>
        <authorList>
            <person name="Xu L."/>
        </authorList>
    </citation>
    <scope>NUCLEOTIDE SEQUENCE [LARGE SCALE GENOMIC DNA]</scope>
    <source>
        <strain evidence="9 10">RC4-10-4</strain>
    </source>
</reference>
<dbReference type="GO" id="GO:0031640">
    <property type="term" value="P:killing of cells of another organism"/>
    <property type="evidence" value="ECO:0007669"/>
    <property type="project" value="UniProtKB-KW"/>
</dbReference>
<dbReference type="InterPro" id="IPR023347">
    <property type="entry name" value="Lysozyme_dom_sf"/>
</dbReference>
<keyword evidence="4 7" id="KW-0378">Hydrolase</keyword>
<dbReference type="GO" id="GO:0016998">
    <property type="term" value="P:cell wall macromolecule catabolic process"/>
    <property type="evidence" value="ECO:0007669"/>
    <property type="project" value="InterPro"/>
</dbReference>
<dbReference type="GO" id="GO:0009253">
    <property type="term" value="P:peptidoglycan catabolic process"/>
    <property type="evidence" value="ECO:0007669"/>
    <property type="project" value="InterPro"/>
</dbReference>
<feature type="coiled-coil region" evidence="8">
    <location>
        <begin position="80"/>
        <end position="107"/>
    </location>
</feature>
<keyword evidence="6 7" id="KW-0326">Glycosidase</keyword>
<evidence type="ECO:0000256" key="2">
    <source>
        <dbReference type="ARBA" id="ARBA00022529"/>
    </source>
</evidence>
<dbReference type="InterPro" id="IPR034690">
    <property type="entry name" value="Endolysin_T4_type"/>
</dbReference>
<keyword evidence="5" id="KW-1035">Host cytoplasm</keyword>
<protein>
    <recommendedName>
        <fullName evidence="7">Lysozyme</fullName>
        <ecNumber evidence="7">3.2.1.17</ecNumber>
    </recommendedName>
</protein>
<evidence type="ECO:0000256" key="1">
    <source>
        <dbReference type="ARBA" id="ARBA00000632"/>
    </source>
</evidence>
<evidence type="ECO:0000313" key="10">
    <source>
        <dbReference type="Proteomes" id="UP000460626"/>
    </source>
</evidence>
<comment type="similarity">
    <text evidence="7">Belongs to the glycosyl hydrolase 24 family.</text>
</comment>
<dbReference type="Pfam" id="PF00959">
    <property type="entry name" value="Phage_lysozyme"/>
    <property type="match status" value="1"/>
</dbReference>
<organism evidence="9 10">
    <name type="scientific">Aurantiacibacter arachoides</name>
    <dbReference type="NCBI Taxonomy" id="1850444"/>
    <lineage>
        <taxon>Bacteria</taxon>
        <taxon>Pseudomonadati</taxon>
        <taxon>Pseudomonadota</taxon>
        <taxon>Alphaproteobacteria</taxon>
        <taxon>Sphingomonadales</taxon>
        <taxon>Erythrobacteraceae</taxon>
        <taxon>Aurantiacibacter</taxon>
    </lineage>
</organism>
<dbReference type="Proteomes" id="UP000460626">
    <property type="component" value="Unassembled WGS sequence"/>
</dbReference>
<evidence type="ECO:0000313" key="9">
    <source>
        <dbReference type="EMBL" id="MXO92768.1"/>
    </source>
</evidence>
<keyword evidence="3 7" id="KW-0081">Bacteriolytic enzyme</keyword>
<keyword evidence="10" id="KW-1185">Reference proteome</keyword>
<dbReference type="HAMAP" id="MF_04110">
    <property type="entry name" value="ENDOLYSIN_T4"/>
    <property type="match status" value="1"/>
</dbReference>
<dbReference type="PANTHER" id="PTHR38107:SF3">
    <property type="entry name" value="LYSOZYME RRRD-RELATED"/>
    <property type="match status" value="1"/>
</dbReference>
<dbReference type="GO" id="GO:0003796">
    <property type="term" value="F:lysozyme activity"/>
    <property type="evidence" value="ECO:0007669"/>
    <property type="project" value="UniProtKB-EC"/>
</dbReference>
<evidence type="ECO:0000256" key="4">
    <source>
        <dbReference type="ARBA" id="ARBA00022801"/>
    </source>
</evidence>
<dbReference type="AlphaFoldDB" id="A0A844ZYI7"/>
<evidence type="ECO:0000256" key="8">
    <source>
        <dbReference type="SAM" id="Coils"/>
    </source>
</evidence>
<evidence type="ECO:0000256" key="5">
    <source>
        <dbReference type="ARBA" id="ARBA00023200"/>
    </source>
</evidence>
<keyword evidence="2 7" id="KW-0929">Antimicrobial</keyword>
<dbReference type="InterPro" id="IPR033907">
    <property type="entry name" value="Endolysin_autolysin"/>
</dbReference>
<dbReference type="OrthoDB" id="5327667at2"/>
<comment type="catalytic activity">
    <reaction evidence="1 7">
        <text>Hydrolysis of (1-&gt;4)-beta-linkages between N-acetylmuramic acid and N-acetyl-D-glucosamine residues in a peptidoglycan and between N-acetyl-D-glucosamine residues in chitodextrins.</text>
        <dbReference type="EC" id="3.2.1.17"/>
    </reaction>
</comment>
<comment type="caution">
    <text evidence="9">The sequence shown here is derived from an EMBL/GenBank/DDBJ whole genome shotgun (WGS) entry which is preliminary data.</text>
</comment>
<dbReference type="SUPFAM" id="SSF53955">
    <property type="entry name" value="Lysozyme-like"/>
    <property type="match status" value="1"/>
</dbReference>
<dbReference type="InterPro" id="IPR023346">
    <property type="entry name" value="Lysozyme-like_dom_sf"/>
</dbReference>
<proteinExistence type="inferred from homology"/>
<sequence>MVASPGMVDLDRAGYAISVAPNPFDVRLHPASLSASQQIKEALAEEEGVRLTVYRDVAGYPTVGVGHLVTPRDNLNVGDRITYERALELLEDDLREAEKGVRNLVGDLVLYQNEFDALVDLVYNVGAGNVSDTESPRLNEAVAAGDYRRIADELRYHHAAGEKANGLVFRSERRQSIFMDAAYADPRPSSISVSGSVHS</sequence>
<keyword evidence="8" id="KW-0175">Coiled coil</keyword>
<evidence type="ECO:0000256" key="6">
    <source>
        <dbReference type="ARBA" id="ARBA00023295"/>
    </source>
</evidence>
<accession>A0A844ZYI7</accession>
<dbReference type="CDD" id="cd00737">
    <property type="entry name" value="lyz_endolysin_autolysin"/>
    <property type="match status" value="1"/>
</dbReference>
<evidence type="ECO:0000256" key="7">
    <source>
        <dbReference type="RuleBase" id="RU003788"/>
    </source>
</evidence>
<dbReference type="EMBL" id="WTYH01000001">
    <property type="protein sequence ID" value="MXO92768.1"/>
    <property type="molecule type" value="Genomic_DNA"/>
</dbReference>
<dbReference type="InterPro" id="IPR051018">
    <property type="entry name" value="Bacteriophage_GH24"/>
</dbReference>
<dbReference type="GO" id="GO:0042742">
    <property type="term" value="P:defense response to bacterium"/>
    <property type="evidence" value="ECO:0007669"/>
    <property type="project" value="UniProtKB-KW"/>
</dbReference>
<dbReference type="Gene3D" id="1.10.530.40">
    <property type="match status" value="1"/>
</dbReference>
<dbReference type="EC" id="3.2.1.17" evidence="7"/>
<dbReference type="PRINTS" id="PR00684">
    <property type="entry name" value="T4LYSOZYME"/>
</dbReference>
<dbReference type="InterPro" id="IPR002196">
    <property type="entry name" value="Glyco_hydro_24"/>
</dbReference>
<gene>
    <name evidence="9" type="ORF">GRI62_03985</name>
</gene>
<evidence type="ECO:0000256" key="3">
    <source>
        <dbReference type="ARBA" id="ARBA00022638"/>
    </source>
</evidence>
<name>A0A844ZYI7_9SPHN</name>
<dbReference type="PANTHER" id="PTHR38107">
    <property type="match status" value="1"/>
</dbReference>